<reference evidence="1 2" key="2">
    <citation type="journal article" date="2013" name="PLoS Genet.">
        <title>Comparative genome structure, secondary metabolite, and effector coding capacity across Cochliobolus pathogens.</title>
        <authorList>
            <person name="Condon B.J."/>
            <person name="Leng Y."/>
            <person name="Wu D."/>
            <person name="Bushley K.E."/>
            <person name="Ohm R.A."/>
            <person name="Otillar R."/>
            <person name="Martin J."/>
            <person name="Schackwitz W."/>
            <person name="Grimwood J."/>
            <person name="MohdZainudin N."/>
            <person name="Xue C."/>
            <person name="Wang R."/>
            <person name="Manning V.A."/>
            <person name="Dhillon B."/>
            <person name="Tu Z.J."/>
            <person name="Steffenson B.J."/>
            <person name="Salamov A."/>
            <person name="Sun H."/>
            <person name="Lowry S."/>
            <person name="LaButti K."/>
            <person name="Han J."/>
            <person name="Copeland A."/>
            <person name="Lindquist E."/>
            <person name="Barry K."/>
            <person name="Schmutz J."/>
            <person name="Baker S.E."/>
            <person name="Ciuffetti L.M."/>
            <person name="Grigoriev I.V."/>
            <person name="Zhong S."/>
            <person name="Turgeon B.G."/>
        </authorList>
    </citation>
    <scope>NUCLEOTIDE SEQUENCE [LARGE SCALE GENOMIC DNA]</scope>
    <source>
        <strain evidence="2">28A</strain>
    </source>
</reference>
<protein>
    <submittedName>
        <fullName evidence="1">Uncharacterized protein</fullName>
    </submittedName>
</protein>
<dbReference type="RefSeq" id="XP_008029041.1">
    <property type="nucleotide sequence ID" value="XM_008030850.1"/>
</dbReference>
<dbReference type="HOGENOM" id="CLU_2672672_0_0_1"/>
<dbReference type="GeneID" id="19399212"/>
<dbReference type="Proteomes" id="UP000016935">
    <property type="component" value="Unassembled WGS sequence"/>
</dbReference>
<reference evidence="1 2" key="1">
    <citation type="journal article" date="2012" name="PLoS Pathog.">
        <title>Diverse lifestyles and strategies of plant pathogenesis encoded in the genomes of eighteen Dothideomycetes fungi.</title>
        <authorList>
            <person name="Ohm R.A."/>
            <person name="Feau N."/>
            <person name="Henrissat B."/>
            <person name="Schoch C.L."/>
            <person name="Horwitz B.A."/>
            <person name="Barry K.W."/>
            <person name="Condon B.J."/>
            <person name="Copeland A.C."/>
            <person name="Dhillon B."/>
            <person name="Glaser F."/>
            <person name="Hesse C.N."/>
            <person name="Kosti I."/>
            <person name="LaButti K."/>
            <person name="Lindquist E.A."/>
            <person name="Lucas S."/>
            <person name="Salamov A.A."/>
            <person name="Bradshaw R.E."/>
            <person name="Ciuffetti L."/>
            <person name="Hamelin R.C."/>
            <person name="Kema G.H.J."/>
            <person name="Lawrence C."/>
            <person name="Scott J.A."/>
            <person name="Spatafora J.W."/>
            <person name="Turgeon B.G."/>
            <person name="de Wit P.J.G.M."/>
            <person name="Zhong S."/>
            <person name="Goodwin S.B."/>
            <person name="Grigoriev I.V."/>
        </authorList>
    </citation>
    <scope>NUCLEOTIDE SEQUENCE [LARGE SCALE GENOMIC DNA]</scope>
    <source>
        <strain evidence="2">28A</strain>
    </source>
</reference>
<organism evidence="1 2">
    <name type="scientific">Exserohilum turcicum (strain 28A)</name>
    <name type="common">Northern leaf blight fungus</name>
    <name type="synonym">Setosphaeria turcica</name>
    <dbReference type="NCBI Taxonomy" id="671987"/>
    <lineage>
        <taxon>Eukaryota</taxon>
        <taxon>Fungi</taxon>
        <taxon>Dikarya</taxon>
        <taxon>Ascomycota</taxon>
        <taxon>Pezizomycotina</taxon>
        <taxon>Dothideomycetes</taxon>
        <taxon>Pleosporomycetidae</taxon>
        <taxon>Pleosporales</taxon>
        <taxon>Pleosporineae</taxon>
        <taxon>Pleosporaceae</taxon>
        <taxon>Exserohilum</taxon>
    </lineage>
</organism>
<name>R0ID45_EXST2</name>
<keyword evidence="2" id="KW-1185">Reference proteome</keyword>
<dbReference type="EMBL" id="KB908833">
    <property type="protein sequence ID" value="EOA83285.1"/>
    <property type="molecule type" value="Genomic_DNA"/>
</dbReference>
<evidence type="ECO:0000313" key="2">
    <source>
        <dbReference type="Proteomes" id="UP000016935"/>
    </source>
</evidence>
<accession>R0ID45</accession>
<gene>
    <name evidence="1" type="ORF">SETTUDRAFT_164708</name>
</gene>
<dbReference type="AlphaFoldDB" id="R0ID45"/>
<evidence type="ECO:0000313" key="1">
    <source>
        <dbReference type="EMBL" id="EOA83285.1"/>
    </source>
</evidence>
<sequence length="75" mass="8384">MATADLAQNRAEYVRSGPSPRGITYICMYYYSSPSPSGTEHRTMASDDGIERWLYICLPVSCSRLGHVLFLGVYT</sequence>
<proteinExistence type="predicted"/>